<organism evidence="2">
    <name type="scientific">Culex pipiens</name>
    <name type="common">House mosquito</name>
    <dbReference type="NCBI Taxonomy" id="7175"/>
    <lineage>
        <taxon>Eukaryota</taxon>
        <taxon>Metazoa</taxon>
        <taxon>Ecdysozoa</taxon>
        <taxon>Arthropoda</taxon>
        <taxon>Hexapoda</taxon>
        <taxon>Insecta</taxon>
        <taxon>Pterygota</taxon>
        <taxon>Neoptera</taxon>
        <taxon>Endopterygota</taxon>
        <taxon>Diptera</taxon>
        <taxon>Nematocera</taxon>
        <taxon>Culicoidea</taxon>
        <taxon>Culicidae</taxon>
        <taxon>Culicinae</taxon>
        <taxon>Culicini</taxon>
        <taxon>Culex</taxon>
        <taxon>Culex</taxon>
    </lineage>
</organism>
<dbReference type="EMBL" id="HBUE01133063">
    <property type="protein sequence ID" value="CAG6497455.1"/>
    <property type="molecule type" value="Transcribed_RNA"/>
</dbReference>
<keyword evidence="1" id="KW-1133">Transmembrane helix</keyword>
<dbReference type="EMBL" id="HBUE01133056">
    <property type="protein sequence ID" value="CAG6497453.1"/>
    <property type="molecule type" value="Transcribed_RNA"/>
</dbReference>
<name>A0A8D8CU99_CULPI</name>
<proteinExistence type="predicted"/>
<dbReference type="EMBL" id="HBUE01272260">
    <property type="protein sequence ID" value="CAG6564563.1"/>
    <property type="molecule type" value="Transcribed_RNA"/>
</dbReference>
<dbReference type="EMBL" id="HBUE01166944">
    <property type="protein sequence ID" value="CAG6513096.1"/>
    <property type="molecule type" value="Transcribed_RNA"/>
</dbReference>
<evidence type="ECO:0000313" key="2">
    <source>
        <dbReference type="EMBL" id="CAG6497455.1"/>
    </source>
</evidence>
<protein>
    <submittedName>
        <fullName evidence="2">(northern house mosquito) hypothetical protein</fullName>
    </submittedName>
</protein>
<keyword evidence="1" id="KW-0812">Transmembrane</keyword>
<dbReference type="AlphaFoldDB" id="A0A8D8CU99"/>
<dbReference type="EMBL" id="HBUE01133058">
    <property type="protein sequence ID" value="CAG6497454.1"/>
    <property type="molecule type" value="Transcribed_RNA"/>
</dbReference>
<feature type="transmembrane region" description="Helical" evidence="1">
    <location>
        <begin position="76"/>
        <end position="97"/>
    </location>
</feature>
<reference evidence="2" key="1">
    <citation type="submission" date="2021-05" db="EMBL/GenBank/DDBJ databases">
        <authorList>
            <person name="Alioto T."/>
            <person name="Alioto T."/>
            <person name="Gomez Garrido J."/>
        </authorList>
    </citation>
    <scope>NUCLEOTIDE SEQUENCE</scope>
</reference>
<keyword evidence="1" id="KW-0472">Membrane</keyword>
<evidence type="ECO:0000256" key="1">
    <source>
        <dbReference type="SAM" id="Phobius"/>
    </source>
</evidence>
<sequence length="107" mass="12507">MRERLKNSFNRCCSARSSRFSREKMGQGKTNCDKSGLKNICGSENVATSERLRFDFWRYRLNCSCSSCRKLDSRVFFFNIAFSEVCGCNISFFTIFIKILRFSLFSI</sequence>
<accession>A0A8D8CU99</accession>